<evidence type="ECO:0000256" key="10">
    <source>
        <dbReference type="ARBA" id="ARBA00023012"/>
    </source>
</evidence>
<dbReference type="SUPFAM" id="SSF47384">
    <property type="entry name" value="Homodimeric domain of signal transducing histidine kinase"/>
    <property type="match status" value="1"/>
</dbReference>
<dbReference type="InterPro" id="IPR003594">
    <property type="entry name" value="HATPase_dom"/>
</dbReference>
<dbReference type="Gene3D" id="3.40.50.2300">
    <property type="match status" value="2"/>
</dbReference>
<keyword evidence="6" id="KW-0808">Transferase</keyword>
<evidence type="ECO:0000313" key="16">
    <source>
        <dbReference type="Proteomes" id="UP000198284"/>
    </source>
</evidence>
<evidence type="ECO:0000256" key="4">
    <source>
        <dbReference type="ARBA" id="ARBA00022475"/>
    </source>
</evidence>
<dbReference type="PRINTS" id="PR00344">
    <property type="entry name" value="BCTRLSENSOR"/>
</dbReference>
<dbReference type="CDD" id="cd00156">
    <property type="entry name" value="REC"/>
    <property type="match status" value="1"/>
</dbReference>
<dbReference type="Pfam" id="PF00512">
    <property type="entry name" value="HisKA"/>
    <property type="match status" value="1"/>
</dbReference>
<evidence type="ECO:0000256" key="3">
    <source>
        <dbReference type="ARBA" id="ARBA00012438"/>
    </source>
</evidence>
<dbReference type="FunFam" id="3.30.565.10:FF:000023">
    <property type="entry name" value="PAS domain-containing sensor histidine kinase"/>
    <property type="match status" value="1"/>
</dbReference>
<keyword evidence="5 12" id="KW-0597">Phosphoprotein</keyword>
<dbReference type="RefSeq" id="WP_089398870.1">
    <property type="nucleotide sequence ID" value="NZ_FZOT01000004.1"/>
</dbReference>
<dbReference type="PANTHER" id="PTHR43547">
    <property type="entry name" value="TWO-COMPONENT HISTIDINE KINASE"/>
    <property type="match status" value="1"/>
</dbReference>
<keyword evidence="7" id="KW-0547">Nucleotide-binding</keyword>
<evidence type="ECO:0000259" key="13">
    <source>
        <dbReference type="PROSITE" id="PS50109"/>
    </source>
</evidence>
<reference evidence="15 16" key="1">
    <citation type="submission" date="2017-06" db="EMBL/GenBank/DDBJ databases">
        <authorList>
            <person name="Kim H.J."/>
            <person name="Triplett B.A."/>
        </authorList>
    </citation>
    <scope>NUCLEOTIDE SEQUENCE [LARGE SCALE GENOMIC DNA]</scope>
    <source>
        <strain evidence="15 16">U15</strain>
    </source>
</reference>
<feature type="modified residue" description="4-aspartylphosphate" evidence="12">
    <location>
        <position position="457"/>
    </location>
</feature>
<comment type="catalytic activity">
    <reaction evidence="1">
        <text>ATP + protein L-histidine = ADP + protein N-phospho-L-histidine.</text>
        <dbReference type="EC" id="2.7.13.3"/>
    </reaction>
</comment>
<dbReference type="GO" id="GO:0005524">
    <property type="term" value="F:ATP binding"/>
    <property type="evidence" value="ECO:0007669"/>
    <property type="project" value="UniProtKB-KW"/>
</dbReference>
<evidence type="ECO:0000256" key="11">
    <source>
        <dbReference type="ARBA" id="ARBA00023136"/>
    </source>
</evidence>
<dbReference type="InterPro" id="IPR004358">
    <property type="entry name" value="Sig_transdc_His_kin-like_C"/>
</dbReference>
<organism evidence="15 16">
    <name type="scientific">Noviherbaspirillum humi</name>
    <dbReference type="NCBI Taxonomy" id="1688639"/>
    <lineage>
        <taxon>Bacteria</taxon>
        <taxon>Pseudomonadati</taxon>
        <taxon>Pseudomonadota</taxon>
        <taxon>Betaproteobacteria</taxon>
        <taxon>Burkholderiales</taxon>
        <taxon>Oxalobacteraceae</taxon>
        <taxon>Noviherbaspirillum</taxon>
    </lineage>
</organism>
<dbReference type="SUPFAM" id="SSF52172">
    <property type="entry name" value="CheY-like"/>
    <property type="match status" value="2"/>
</dbReference>
<feature type="domain" description="Histidine kinase" evidence="13">
    <location>
        <begin position="165"/>
        <end position="383"/>
    </location>
</feature>
<dbReference type="SMART" id="SM00387">
    <property type="entry name" value="HATPase_c"/>
    <property type="match status" value="1"/>
</dbReference>
<dbReference type="Gene3D" id="1.10.287.130">
    <property type="match status" value="1"/>
</dbReference>
<dbReference type="GO" id="GO:0000155">
    <property type="term" value="F:phosphorelay sensor kinase activity"/>
    <property type="evidence" value="ECO:0007669"/>
    <property type="project" value="InterPro"/>
</dbReference>
<dbReference type="Pfam" id="PF02518">
    <property type="entry name" value="HATPase_c"/>
    <property type="match status" value="1"/>
</dbReference>
<dbReference type="InterPro" id="IPR011006">
    <property type="entry name" value="CheY-like_superfamily"/>
</dbReference>
<dbReference type="CDD" id="cd00075">
    <property type="entry name" value="HATPase"/>
    <property type="match status" value="1"/>
</dbReference>
<dbReference type="Proteomes" id="UP000198284">
    <property type="component" value="Unassembled WGS sequence"/>
</dbReference>
<dbReference type="AlphaFoldDB" id="A0A239FM00"/>
<dbReference type="InterPro" id="IPR005467">
    <property type="entry name" value="His_kinase_dom"/>
</dbReference>
<keyword evidence="16" id="KW-1185">Reference proteome</keyword>
<evidence type="ECO:0000256" key="7">
    <source>
        <dbReference type="ARBA" id="ARBA00022741"/>
    </source>
</evidence>
<feature type="modified residue" description="4-aspartylphosphate" evidence="12">
    <location>
        <position position="56"/>
    </location>
</feature>
<dbReference type="PROSITE" id="PS50109">
    <property type="entry name" value="HIS_KIN"/>
    <property type="match status" value="1"/>
</dbReference>
<dbReference type="Gene3D" id="3.30.565.10">
    <property type="entry name" value="Histidine kinase-like ATPase, C-terminal domain"/>
    <property type="match status" value="1"/>
</dbReference>
<evidence type="ECO:0000259" key="14">
    <source>
        <dbReference type="PROSITE" id="PS50110"/>
    </source>
</evidence>
<dbReference type="PROSITE" id="PS50110">
    <property type="entry name" value="RESPONSE_REGULATORY"/>
    <property type="match status" value="2"/>
</dbReference>
<dbReference type="InterPro" id="IPR001789">
    <property type="entry name" value="Sig_transdc_resp-reg_receiver"/>
</dbReference>
<sequence length="533" mass="58863">MPHLIRLLHVDDNPDDRILVQRALAPRFPDMDYIGVGTAADYARHIDTHLDCVITDYRIGWTDGLAVLRDVRQRHPEVPILMFTNTGSEEVCAAGMKAGLSDYIVKRKEEFPRLPALVATAMELSQARQALLERDRQLRELLEREQFARAEAVRANHLKDEFLATVSHELRTPLSAILGWVHLLQLQKLPRERELEGFRIIERNAHAQVKLIEDLLDLSRIISGTLRIDLGPLDLLDAVNKAVDSFRAAAGEKSISLSTRFDPAPPLIRGDAQRIEQIVANLLANAIKFTPEAGAVTVSLRRVGSHVEIAVADNGVGIDQGFVPHLFDRFRQSDAGPTRRHGGLGIGLSVAKNLVELHGGSLTAQSEGIGKGACFTVRFPVAVMRESVLQQAEASAGDEAAQRLKGLRILVIDDDQDTLDIVQRILAMYGAQVNGALRATHGLESLAQQDYDVLLSDIGMPDMDGFTMIEQVRRTDHRNRDIPAAAVTAFARSQDRERALLAGFDAYLVKPIEPGELIAVVLSLVKRRRSDKA</sequence>
<dbReference type="OrthoDB" id="8552871at2"/>
<dbReference type="EC" id="2.7.13.3" evidence="3"/>
<dbReference type="GO" id="GO:0005886">
    <property type="term" value="C:plasma membrane"/>
    <property type="evidence" value="ECO:0007669"/>
    <property type="project" value="UniProtKB-SubCell"/>
</dbReference>
<feature type="domain" description="Response regulatory" evidence="14">
    <location>
        <begin position="6"/>
        <end position="121"/>
    </location>
</feature>
<dbReference type="SMART" id="SM00448">
    <property type="entry name" value="REC"/>
    <property type="match status" value="2"/>
</dbReference>
<dbReference type="Pfam" id="PF00072">
    <property type="entry name" value="Response_reg"/>
    <property type="match status" value="2"/>
</dbReference>
<evidence type="ECO:0000256" key="2">
    <source>
        <dbReference type="ARBA" id="ARBA00004236"/>
    </source>
</evidence>
<dbReference type="CDD" id="cd17580">
    <property type="entry name" value="REC_2_DhkD-like"/>
    <property type="match status" value="1"/>
</dbReference>
<proteinExistence type="predicted"/>
<protein>
    <recommendedName>
        <fullName evidence="3">histidine kinase</fullName>
        <ecNumber evidence="3">2.7.13.3</ecNumber>
    </recommendedName>
</protein>
<evidence type="ECO:0000256" key="9">
    <source>
        <dbReference type="ARBA" id="ARBA00022840"/>
    </source>
</evidence>
<dbReference type="InterPro" id="IPR003661">
    <property type="entry name" value="HisK_dim/P_dom"/>
</dbReference>
<accession>A0A239FM00</accession>
<dbReference type="SUPFAM" id="SSF55874">
    <property type="entry name" value="ATPase domain of HSP90 chaperone/DNA topoisomerase II/histidine kinase"/>
    <property type="match status" value="1"/>
</dbReference>
<evidence type="ECO:0000256" key="6">
    <source>
        <dbReference type="ARBA" id="ARBA00022679"/>
    </source>
</evidence>
<evidence type="ECO:0000256" key="12">
    <source>
        <dbReference type="PROSITE-ProRule" id="PRU00169"/>
    </source>
</evidence>
<dbReference type="SMART" id="SM00388">
    <property type="entry name" value="HisKA"/>
    <property type="match status" value="1"/>
</dbReference>
<keyword evidence="8 15" id="KW-0418">Kinase</keyword>
<evidence type="ECO:0000256" key="1">
    <source>
        <dbReference type="ARBA" id="ARBA00000085"/>
    </source>
</evidence>
<keyword evidence="9" id="KW-0067">ATP-binding</keyword>
<evidence type="ECO:0000256" key="5">
    <source>
        <dbReference type="ARBA" id="ARBA00022553"/>
    </source>
</evidence>
<dbReference type="InterPro" id="IPR036097">
    <property type="entry name" value="HisK_dim/P_sf"/>
</dbReference>
<evidence type="ECO:0000313" key="15">
    <source>
        <dbReference type="EMBL" id="SNS57910.1"/>
    </source>
</evidence>
<name>A0A239FM00_9BURK</name>
<gene>
    <name evidence="15" type="ORF">SAMN06265795_1044</name>
</gene>
<keyword evidence="11" id="KW-0472">Membrane</keyword>
<dbReference type="EMBL" id="FZOT01000004">
    <property type="protein sequence ID" value="SNS57910.1"/>
    <property type="molecule type" value="Genomic_DNA"/>
</dbReference>
<feature type="domain" description="Response regulatory" evidence="14">
    <location>
        <begin position="408"/>
        <end position="525"/>
    </location>
</feature>
<dbReference type="InterPro" id="IPR036890">
    <property type="entry name" value="HATPase_C_sf"/>
</dbReference>
<dbReference type="CDD" id="cd00082">
    <property type="entry name" value="HisKA"/>
    <property type="match status" value="1"/>
</dbReference>
<comment type="subcellular location">
    <subcellularLocation>
        <location evidence="2">Cell membrane</location>
    </subcellularLocation>
</comment>
<dbReference type="PANTHER" id="PTHR43547:SF2">
    <property type="entry name" value="HYBRID SIGNAL TRANSDUCTION HISTIDINE KINASE C"/>
    <property type="match status" value="1"/>
</dbReference>
<keyword evidence="4" id="KW-1003">Cell membrane</keyword>
<keyword evidence="10" id="KW-0902">Two-component regulatory system</keyword>
<evidence type="ECO:0000256" key="8">
    <source>
        <dbReference type="ARBA" id="ARBA00022777"/>
    </source>
</evidence>